<dbReference type="EMBL" id="CP025611">
    <property type="protein sequence ID" value="AUN30105.1"/>
    <property type="molecule type" value="Genomic_DNA"/>
</dbReference>
<dbReference type="GO" id="GO:0006355">
    <property type="term" value="P:regulation of DNA-templated transcription"/>
    <property type="evidence" value="ECO:0007669"/>
    <property type="project" value="InterPro"/>
</dbReference>
<dbReference type="RefSeq" id="WP_102111808.1">
    <property type="nucleotide sequence ID" value="NZ_BMGN01000002.1"/>
</dbReference>
<dbReference type="Proteomes" id="UP000234752">
    <property type="component" value="Chromosome eg_1"/>
</dbReference>
<dbReference type="GO" id="GO:0003677">
    <property type="term" value="F:DNA binding"/>
    <property type="evidence" value="ECO:0007669"/>
    <property type="project" value="UniProtKB-KW"/>
</dbReference>
<dbReference type="CDD" id="cd06170">
    <property type="entry name" value="LuxR_C_like"/>
    <property type="match status" value="1"/>
</dbReference>
<evidence type="ECO:0000256" key="2">
    <source>
        <dbReference type="ARBA" id="ARBA00023125"/>
    </source>
</evidence>
<evidence type="ECO:0000313" key="5">
    <source>
        <dbReference type="Proteomes" id="UP000234752"/>
    </source>
</evidence>
<keyword evidence="1" id="KW-0805">Transcription regulation</keyword>
<keyword evidence="5" id="KW-1185">Reference proteome</keyword>
<dbReference type="PANTHER" id="PTHR44688:SF16">
    <property type="entry name" value="DNA-BINDING TRANSCRIPTIONAL ACTIVATOR DEVR_DOSR"/>
    <property type="match status" value="1"/>
</dbReference>
<dbReference type="Pfam" id="PF00196">
    <property type="entry name" value="GerE"/>
    <property type="match status" value="1"/>
</dbReference>
<dbReference type="Gene3D" id="3.30.450.80">
    <property type="entry name" value="Transcription factor LuxR-like, autoinducer-binding domain"/>
    <property type="match status" value="1"/>
</dbReference>
<dbReference type="KEGG" id="ncb:C0V82_07570"/>
<dbReference type="PRINTS" id="PR00038">
    <property type="entry name" value="HTHLUXR"/>
</dbReference>
<dbReference type="SUPFAM" id="SSF46894">
    <property type="entry name" value="C-terminal effector domain of the bipartite response regulators"/>
    <property type="match status" value="1"/>
</dbReference>
<dbReference type="SUPFAM" id="SSF75516">
    <property type="entry name" value="Pheromone-binding domain of LuxR-like quorum-sensing transcription factors"/>
    <property type="match status" value="1"/>
</dbReference>
<keyword evidence="3" id="KW-0804">Transcription</keyword>
<dbReference type="PANTHER" id="PTHR44688">
    <property type="entry name" value="DNA-BINDING TRANSCRIPTIONAL ACTIVATOR DEVR_DOSR"/>
    <property type="match status" value="1"/>
</dbReference>
<dbReference type="Gene3D" id="1.10.10.10">
    <property type="entry name" value="Winged helix-like DNA-binding domain superfamily/Winged helix DNA-binding domain"/>
    <property type="match status" value="1"/>
</dbReference>
<dbReference type="InterPro" id="IPR005143">
    <property type="entry name" value="TF_LuxR_autoind-bd_dom"/>
</dbReference>
<dbReference type="InterPro" id="IPR036388">
    <property type="entry name" value="WH-like_DNA-bd_sf"/>
</dbReference>
<protein>
    <submittedName>
        <fullName evidence="4">Uncharacterized protein</fullName>
    </submittedName>
</protein>
<gene>
    <name evidence="4" type="ORF">C0V82_07570</name>
</gene>
<keyword evidence="2" id="KW-0238">DNA-binding</keyword>
<dbReference type="AlphaFoldDB" id="A0A2K9ND50"/>
<reference evidence="4 5" key="1">
    <citation type="submission" date="2017-12" db="EMBL/GenBank/DDBJ databases">
        <title>Genomes of bacteria within cyanobacterial aggregates.</title>
        <authorList>
            <person name="Cai H."/>
        </authorList>
    </citation>
    <scope>NUCLEOTIDE SEQUENCE [LARGE SCALE GENOMIC DNA]</scope>
    <source>
        <strain evidence="4 5">TH16</strain>
    </source>
</reference>
<dbReference type="OrthoDB" id="7345476at2"/>
<dbReference type="InterPro" id="IPR000792">
    <property type="entry name" value="Tscrpt_reg_LuxR_C"/>
</dbReference>
<name>A0A2K9ND50_9PROT</name>
<evidence type="ECO:0000256" key="1">
    <source>
        <dbReference type="ARBA" id="ARBA00023015"/>
    </source>
</evidence>
<proteinExistence type="predicted"/>
<accession>A0A2K9ND50</accession>
<dbReference type="InterPro" id="IPR016032">
    <property type="entry name" value="Sig_transdc_resp-reg_C-effctor"/>
</dbReference>
<evidence type="ECO:0000313" key="4">
    <source>
        <dbReference type="EMBL" id="AUN30105.1"/>
    </source>
</evidence>
<dbReference type="PROSITE" id="PS50043">
    <property type="entry name" value="HTH_LUXR_2"/>
    <property type="match status" value="1"/>
</dbReference>
<dbReference type="Pfam" id="PF03472">
    <property type="entry name" value="Autoind_bind"/>
    <property type="match status" value="1"/>
</dbReference>
<organism evidence="4 5">
    <name type="scientific">Niveispirillum cyanobacteriorum</name>
    <dbReference type="NCBI Taxonomy" id="1612173"/>
    <lineage>
        <taxon>Bacteria</taxon>
        <taxon>Pseudomonadati</taxon>
        <taxon>Pseudomonadota</taxon>
        <taxon>Alphaproteobacteria</taxon>
        <taxon>Rhodospirillales</taxon>
        <taxon>Azospirillaceae</taxon>
        <taxon>Niveispirillum</taxon>
    </lineage>
</organism>
<evidence type="ECO:0000256" key="3">
    <source>
        <dbReference type="ARBA" id="ARBA00023163"/>
    </source>
</evidence>
<sequence>MPTLDDALGAIEESRDLDGLYAAFGALSSQLGFASFSYIDIRELRAGDGLPFYQTSVRADFARTYEDEGFILHDPVFARAAATNTPFLWTDLPDFAATARGTKPRRVLEAAYDHGYTQGYVLPVHALDAAGRPASSLISMYWTQQPEELAAGTPRWLRLAALAYHERALALRGVRDGLTPPPPLTGRERDCLLWACRGKTIAETAIILNISDRTAKFHVENAMQKPGVHTKPHAIAMAVHLGLIAP</sequence>
<dbReference type="SMART" id="SM00421">
    <property type="entry name" value="HTH_LUXR"/>
    <property type="match status" value="1"/>
</dbReference>
<dbReference type="InterPro" id="IPR036693">
    <property type="entry name" value="TF_LuxR_autoind-bd_dom_sf"/>
</dbReference>